<dbReference type="EMBL" id="BJWL01000017">
    <property type="protein sequence ID" value="GFZ05486.1"/>
    <property type="molecule type" value="Genomic_DNA"/>
</dbReference>
<sequence length="134" mass="14513">MRGTKLRINNRDNSTVALQLNAYPYAQTTMSVSRQLTQHAPTVWLVAHHQLSLSPFWSLPFIQASSAGIVSSSLNSGTSEMGIPNPFFLTKRARVVSQALLLLRMVQAVGGFGSYPLAISSLVRAESGALVELI</sequence>
<evidence type="ECO:0000313" key="2">
    <source>
        <dbReference type="Proteomes" id="UP000585474"/>
    </source>
</evidence>
<comment type="caution">
    <text evidence="1">The sequence shown here is derived from an EMBL/GenBank/DDBJ whole genome shotgun (WGS) entry which is preliminary data.</text>
</comment>
<dbReference type="AlphaFoldDB" id="A0A7J0G3W8"/>
<evidence type="ECO:0000313" key="1">
    <source>
        <dbReference type="EMBL" id="GFZ05486.1"/>
    </source>
</evidence>
<dbReference type="Proteomes" id="UP000585474">
    <property type="component" value="Unassembled WGS sequence"/>
</dbReference>
<accession>A0A7J0G3W8</accession>
<gene>
    <name evidence="1" type="ORF">Acr_17g0010580</name>
</gene>
<organism evidence="1 2">
    <name type="scientific">Actinidia rufa</name>
    <dbReference type="NCBI Taxonomy" id="165716"/>
    <lineage>
        <taxon>Eukaryota</taxon>
        <taxon>Viridiplantae</taxon>
        <taxon>Streptophyta</taxon>
        <taxon>Embryophyta</taxon>
        <taxon>Tracheophyta</taxon>
        <taxon>Spermatophyta</taxon>
        <taxon>Magnoliopsida</taxon>
        <taxon>eudicotyledons</taxon>
        <taxon>Gunneridae</taxon>
        <taxon>Pentapetalae</taxon>
        <taxon>asterids</taxon>
        <taxon>Ericales</taxon>
        <taxon>Actinidiaceae</taxon>
        <taxon>Actinidia</taxon>
    </lineage>
</organism>
<keyword evidence="2" id="KW-1185">Reference proteome</keyword>
<name>A0A7J0G3W8_9ERIC</name>
<proteinExistence type="predicted"/>
<reference evidence="1 2" key="1">
    <citation type="submission" date="2019-07" db="EMBL/GenBank/DDBJ databases">
        <title>De Novo Assembly of kiwifruit Actinidia rufa.</title>
        <authorList>
            <person name="Sugita-Konishi S."/>
            <person name="Sato K."/>
            <person name="Mori E."/>
            <person name="Abe Y."/>
            <person name="Kisaki G."/>
            <person name="Hamano K."/>
            <person name="Suezawa K."/>
            <person name="Otani M."/>
            <person name="Fukuda T."/>
            <person name="Manabe T."/>
            <person name="Gomi K."/>
            <person name="Tabuchi M."/>
            <person name="Akimitsu K."/>
            <person name="Kataoka I."/>
        </authorList>
    </citation>
    <scope>NUCLEOTIDE SEQUENCE [LARGE SCALE GENOMIC DNA]</scope>
    <source>
        <strain evidence="2">cv. Fuchu</strain>
    </source>
</reference>
<protein>
    <submittedName>
        <fullName evidence="1">Uncharacterized protein</fullName>
    </submittedName>
</protein>